<protein>
    <submittedName>
        <fullName evidence="1">Uncharacterized protein</fullName>
    </submittedName>
</protein>
<name>A0A4Y2ENS9_ARAVE</name>
<dbReference type="EMBL" id="BGPR01000671">
    <property type="protein sequence ID" value="GBM30922.1"/>
    <property type="molecule type" value="Genomic_DNA"/>
</dbReference>
<evidence type="ECO:0000313" key="1">
    <source>
        <dbReference type="EMBL" id="GBM30922.1"/>
    </source>
</evidence>
<organism evidence="1 2">
    <name type="scientific">Araneus ventricosus</name>
    <name type="common">Orbweaver spider</name>
    <name type="synonym">Epeira ventricosa</name>
    <dbReference type="NCBI Taxonomy" id="182803"/>
    <lineage>
        <taxon>Eukaryota</taxon>
        <taxon>Metazoa</taxon>
        <taxon>Ecdysozoa</taxon>
        <taxon>Arthropoda</taxon>
        <taxon>Chelicerata</taxon>
        <taxon>Arachnida</taxon>
        <taxon>Araneae</taxon>
        <taxon>Araneomorphae</taxon>
        <taxon>Entelegynae</taxon>
        <taxon>Araneoidea</taxon>
        <taxon>Araneidae</taxon>
        <taxon>Araneus</taxon>
    </lineage>
</organism>
<dbReference type="OrthoDB" id="6434338at2759"/>
<evidence type="ECO:0000313" key="2">
    <source>
        <dbReference type="Proteomes" id="UP000499080"/>
    </source>
</evidence>
<comment type="caution">
    <text evidence="1">The sequence shown here is derived from an EMBL/GenBank/DDBJ whole genome shotgun (WGS) entry which is preliminary data.</text>
</comment>
<proteinExistence type="predicted"/>
<keyword evidence="2" id="KW-1185">Reference proteome</keyword>
<dbReference type="Proteomes" id="UP000499080">
    <property type="component" value="Unassembled WGS sequence"/>
</dbReference>
<sequence>MERTWEDRRNYPKLVNLMITEDKSESGDMDENFPAIDSEPTLFNFEEFKQSSPLNDKLNEEQIQELHDLLLKFSKLFSNKSGKTNLVMHDIQLIENTPIQCKPYRISPRQDLIKC</sequence>
<accession>A0A4Y2ENS9</accession>
<gene>
    <name evidence="1" type="ORF">AVEN_9803_1</name>
</gene>
<reference evidence="1 2" key="1">
    <citation type="journal article" date="2019" name="Sci. Rep.">
        <title>Orb-weaving spider Araneus ventricosus genome elucidates the spidroin gene catalogue.</title>
        <authorList>
            <person name="Kono N."/>
            <person name="Nakamura H."/>
            <person name="Ohtoshi R."/>
            <person name="Moran D.A.P."/>
            <person name="Shinohara A."/>
            <person name="Yoshida Y."/>
            <person name="Fujiwara M."/>
            <person name="Mori M."/>
            <person name="Tomita M."/>
            <person name="Arakawa K."/>
        </authorList>
    </citation>
    <scope>NUCLEOTIDE SEQUENCE [LARGE SCALE GENOMIC DNA]</scope>
</reference>
<dbReference type="AlphaFoldDB" id="A0A4Y2ENS9"/>